<keyword evidence="1" id="KW-0175">Coiled coil</keyword>
<name>A0A1W6AJJ2_BACMY</name>
<dbReference type="AlphaFoldDB" id="A0A1W6AJJ2"/>
<feature type="coiled-coil region" evidence="1">
    <location>
        <begin position="48"/>
        <end position="76"/>
    </location>
</feature>
<evidence type="ECO:0000256" key="1">
    <source>
        <dbReference type="SAM" id="Coils"/>
    </source>
</evidence>
<accession>A0A1W6AJJ2</accession>
<evidence type="ECO:0000313" key="3">
    <source>
        <dbReference type="Proteomes" id="UP000192932"/>
    </source>
</evidence>
<dbReference type="EMBL" id="CP020749">
    <property type="protein sequence ID" value="ARJ25994.1"/>
    <property type="molecule type" value="Genomic_DNA"/>
</dbReference>
<dbReference type="Proteomes" id="UP000192932">
    <property type="component" value="Plasmid unnamed6"/>
</dbReference>
<evidence type="ECO:0000313" key="2">
    <source>
        <dbReference type="EMBL" id="ARJ25994.1"/>
    </source>
</evidence>
<keyword evidence="2" id="KW-0614">Plasmid</keyword>
<proteinExistence type="predicted"/>
<reference evidence="2 3" key="1">
    <citation type="submission" date="2017-04" db="EMBL/GenBank/DDBJ databases">
        <title>The Characteristic of a Fine Plant Growth-Promoting Rhizobacteria Bacillus mycoides Gnyt1 and its Whole Genome Sequencing Analysis.</title>
        <authorList>
            <person name="Li J.H."/>
            <person name="Yao T."/>
        </authorList>
    </citation>
    <scope>NUCLEOTIDE SEQUENCE [LARGE SCALE GENOMIC DNA]</scope>
    <source>
        <strain evidence="2 3">Gnyt1</strain>
        <plasmid evidence="3">Plasmid unnamed6</plasmid>
    </source>
</reference>
<protein>
    <submittedName>
        <fullName evidence="2">Uncharacterized protein</fullName>
    </submittedName>
</protein>
<sequence length="115" mass="13459">MALADRVLPEHIQRAWPLEKQLREYMQNRKILLRQCDRAMATGDITAARELKELSNKQLEESAAVEKELVDLYKQRQKRDQQLRNEERKNVLDVADHLEAQGGNPEVVEQIRKNA</sequence>
<geneLocation type="plasmid" evidence="2 3">
    <name>unnamed6</name>
</geneLocation>
<gene>
    <name evidence="2" type="ORF">B7492_33730</name>
</gene>
<organism evidence="2 3">
    <name type="scientific">Bacillus mycoides</name>
    <dbReference type="NCBI Taxonomy" id="1405"/>
    <lineage>
        <taxon>Bacteria</taxon>
        <taxon>Bacillati</taxon>
        <taxon>Bacillota</taxon>
        <taxon>Bacilli</taxon>
        <taxon>Bacillales</taxon>
        <taxon>Bacillaceae</taxon>
        <taxon>Bacillus</taxon>
        <taxon>Bacillus cereus group</taxon>
    </lineage>
</organism>
<dbReference type="RefSeq" id="WP_085313671.1">
    <property type="nucleotide sequence ID" value="NZ_CP020749.1"/>
</dbReference>